<dbReference type="Gene3D" id="2.60.40.1080">
    <property type="match status" value="1"/>
</dbReference>
<evidence type="ECO:0000256" key="1">
    <source>
        <dbReference type="SAM" id="SignalP"/>
    </source>
</evidence>
<gene>
    <name evidence="3" type="ORF">SAMN04487772_12916</name>
</gene>
<protein>
    <submittedName>
        <fullName evidence="3">Enterochelin esterase</fullName>
    </submittedName>
</protein>
<dbReference type="InterPro" id="IPR008964">
    <property type="entry name" value="Invasin/intimin_cell_adhesion"/>
</dbReference>
<dbReference type="Pfam" id="PF00756">
    <property type="entry name" value="Esterase"/>
    <property type="match status" value="1"/>
</dbReference>
<feature type="chain" id="PRO_5011726798" evidence="1">
    <location>
        <begin position="35"/>
        <end position="1524"/>
    </location>
</feature>
<accession>A0A1I0FAB6</accession>
<dbReference type="Pfam" id="PF06452">
    <property type="entry name" value="CBM9_1"/>
    <property type="match status" value="2"/>
</dbReference>
<keyword evidence="4" id="KW-1185">Reference proteome</keyword>
<dbReference type="PANTHER" id="PTHR48098:SF1">
    <property type="entry name" value="DIACYLGLYCEROL ACYLTRANSFERASE_MYCOLYLTRANSFERASE AG85A"/>
    <property type="match status" value="1"/>
</dbReference>
<dbReference type="Proteomes" id="UP000199800">
    <property type="component" value="Unassembled WGS sequence"/>
</dbReference>
<dbReference type="GO" id="GO:0030246">
    <property type="term" value="F:carbohydrate binding"/>
    <property type="evidence" value="ECO:0007669"/>
    <property type="project" value="InterPro"/>
</dbReference>
<proteinExistence type="predicted"/>
<feature type="signal peptide" evidence="1">
    <location>
        <begin position="1"/>
        <end position="34"/>
    </location>
</feature>
<reference evidence="3 4" key="1">
    <citation type="submission" date="2016-10" db="EMBL/GenBank/DDBJ databases">
        <authorList>
            <person name="de Groot N.N."/>
        </authorList>
    </citation>
    <scope>NUCLEOTIDE SEQUENCE [LARGE SCALE GENOMIC DNA]</scope>
    <source>
        <strain evidence="3 4">DSM 1801</strain>
    </source>
</reference>
<dbReference type="Gene3D" id="2.60.40.1190">
    <property type="match status" value="2"/>
</dbReference>
<name>A0A1I0FAB6_9FIRM</name>
<organism evidence="3 4">
    <name type="scientific">[Clostridium] polysaccharolyticum</name>
    <dbReference type="NCBI Taxonomy" id="29364"/>
    <lineage>
        <taxon>Bacteria</taxon>
        <taxon>Bacillati</taxon>
        <taxon>Bacillota</taxon>
        <taxon>Clostridia</taxon>
        <taxon>Lachnospirales</taxon>
        <taxon>Lachnospiraceae</taxon>
    </lineage>
</organism>
<dbReference type="SUPFAM" id="SSF49373">
    <property type="entry name" value="Invasin/intimin cell-adhesion fragments"/>
    <property type="match status" value="1"/>
</dbReference>
<dbReference type="SUPFAM" id="SSF49344">
    <property type="entry name" value="CBD9-like"/>
    <property type="match status" value="2"/>
</dbReference>
<dbReference type="PANTHER" id="PTHR48098">
    <property type="entry name" value="ENTEROCHELIN ESTERASE-RELATED"/>
    <property type="match status" value="1"/>
</dbReference>
<dbReference type="SUPFAM" id="SSF53474">
    <property type="entry name" value="alpha/beta-Hydrolases"/>
    <property type="match status" value="2"/>
</dbReference>
<evidence type="ECO:0000313" key="4">
    <source>
        <dbReference type="Proteomes" id="UP000199800"/>
    </source>
</evidence>
<dbReference type="InterPro" id="IPR050583">
    <property type="entry name" value="Mycobacterial_A85_antigen"/>
</dbReference>
<dbReference type="InterPro" id="IPR010502">
    <property type="entry name" value="Carb-bd_dom_fam9"/>
</dbReference>
<dbReference type="GO" id="GO:0004553">
    <property type="term" value="F:hydrolase activity, hydrolyzing O-glycosyl compounds"/>
    <property type="evidence" value="ECO:0007669"/>
    <property type="project" value="InterPro"/>
</dbReference>
<evidence type="ECO:0000313" key="3">
    <source>
        <dbReference type="EMBL" id="SET54970.1"/>
    </source>
</evidence>
<dbReference type="InterPro" id="IPR003343">
    <property type="entry name" value="Big_2"/>
</dbReference>
<dbReference type="EMBL" id="FOHN01000029">
    <property type="protein sequence ID" value="SET54970.1"/>
    <property type="molecule type" value="Genomic_DNA"/>
</dbReference>
<dbReference type="Pfam" id="PF02368">
    <property type="entry name" value="Big_2"/>
    <property type="match status" value="1"/>
</dbReference>
<feature type="domain" description="BIG2" evidence="2">
    <location>
        <begin position="62"/>
        <end position="138"/>
    </location>
</feature>
<sequence>MKKGKNRSFRRIICLAVALTMVLTSVPGSWTKVAAAKATKSGAVASTASNYHKMRENASTKPATKVAINNKISSMAIGEKYDLNESYLPRKSKDSVNWTSNNTKVATVNKNGVVTAKANGTVKITAKAVNGKGKDSVTIKVSNSVKAATQQDINRLLKAKNASTITIDTKKNVVLKIPAGVYSSKKLVVNAKNATIENKGTFDSIVIHSIKLHTWKEFAQNNKIHVCCDASVIIGKNVTAEVIIDRSGVNVTVVHNGKGNIEVNKKCNLSVQGTKKASVKVNAKAADSKIKTSIPVQMELSKKVTLEFANKEAAKSEIKAKNEKAIPIVIGKFKIIVTVGNKKFEVSINGAVVISIGDDKKDNSDSSTNTEASDTGYDKNGRIIALFGSPAIDGNVDDIWANAKSVQYLNVIPQAKQTTATTATIKVMWDDNAIYFLAQVKDPNVSDDSMQVYEKDSVEFFLDQDNHRNGTYEGDDSQFRINFKNELSCDHGDLSNLYSAAKITEDGYLVEGRIALSVKPENNVVMGMESQINCATGASREACISIFDKTGTAYQDTSKFGEVVFTGKTKDSVTKPNFYDLKSAISEAKKINLERYINGAAVRTMIEDSEKAIADVTTTQAKFDELLMKLNKATDELIHNDKVFADKECREIPKKYKTSASQDQQGTLDYVTYSVKDFQTGNDIDKSMMVYVPYGYNKEDNTKKYNVLYLVHGMAENQFTPLGYPGGKSELARVVDHLIAEGKMDPMIIVSPTWYLSDQNNSGDNLNSLVKNFKEELVNTIIPKIEGTYHTYAESTSAADLKAAREHRAFGGFSMGGNCTWYRFIDSLDYFKYFVPVSMWTWVSAEECKEAGATGDTDNDIIADYLSKIPEKYGYGSDDFYIFGATGTADLASPGMPNQIEAMKKKTDTFKYCGDIRNGNMTFIHYPGGAHNWTCVDLYLYNILPDLFKTAQTFRSDAGLDKDRQIVAAFGSPYLDGKEDELWSKAEAVKPQYVTTPENTKVTFKTMWDDNALYILAKVYDENISKASTNPYEQDSLEVFMDQNNDKTKEFGVDDLQFRCNFANDTTADKGDISRLCTKTSTFEGGYIIEERIEFDGLKPENGTKLGIELQINDGKGTGRAGTLNVFDGTGNAWQDTSVFGTAVLTGKKEGDTTPYGPYRLLSLIDSTKKLHADEYKNWEDFKTIIEQSQAVADNPESTEMELEAQWTKLNDAMNGLEYTEEAKRIKRYTVMPSEYKGAAISKGTIVNDSYEVEFNGEVVTKHYNVYLPAGYHQDDKEQKYNVFYLMHGGGENENTLFGGPGQELELKRIIDIMIEKGDIEPMIVVTPTFYNHVDEKGNRTDADIDNFYKELQNIIIPKVESTYNTAYGEAVDNEEENKARMNDTREHRAFGGFSMGSACTWYTFINSLDYIKYYVPLSGDCWAISGSADNTKSAETAEYLANVVKDSNYNNVNGFKLLCATGSNDIAYPNMNPQMQEMKKLSEFVFDKDTTIGNTYFIVADGGTHAWNFVNQYLYNILPDLFK</sequence>
<dbReference type="Gene3D" id="3.40.50.1820">
    <property type="entry name" value="alpha/beta hydrolase"/>
    <property type="match status" value="2"/>
</dbReference>
<dbReference type="GO" id="GO:0016052">
    <property type="term" value="P:carbohydrate catabolic process"/>
    <property type="evidence" value="ECO:0007669"/>
    <property type="project" value="InterPro"/>
</dbReference>
<dbReference type="InterPro" id="IPR000801">
    <property type="entry name" value="Esterase-like"/>
</dbReference>
<dbReference type="RefSeq" id="WP_177180797.1">
    <property type="nucleotide sequence ID" value="NZ_FOHN01000029.1"/>
</dbReference>
<keyword evidence="1" id="KW-0732">Signal</keyword>
<dbReference type="STRING" id="29364.SAMN04487772_12916"/>
<dbReference type="GO" id="GO:0016747">
    <property type="term" value="F:acyltransferase activity, transferring groups other than amino-acyl groups"/>
    <property type="evidence" value="ECO:0007669"/>
    <property type="project" value="TreeGrafter"/>
</dbReference>
<dbReference type="InterPro" id="IPR029058">
    <property type="entry name" value="AB_hydrolase_fold"/>
</dbReference>
<evidence type="ECO:0000259" key="2">
    <source>
        <dbReference type="SMART" id="SM00635"/>
    </source>
</evidence>
<dbReference type="SMART" id="SM00635">
    <property type="entry name" value="BID_2"/>
    <property type="match status" value="1"/>
</dbReference>